<evidence type="ECO:0000313" key="1">
    <source>
        <dbReference type="EMBL" id="KKK53644.1"/>
    </source>
</evidence>
<sequence length="78" mass="8638">MSENATICGVCGKNSTVCECTHLDGAIFERQRAESAEADANRLYDALKAMMDGGSVDAYWEIRDAARTALRQHRERAE</sequence>
<organism evidence="1">
    <name type="scientific">marine sediment metagenome</name>
    <dbReference type="NCBI Taxonomy" id="412755"/>
    <lineage>
        <taxon>unclassified sequences</taxon>
        <taxon>metagenomes</taxon>
        <taxon>ecological metagenomes</taxon>
    </lineage>
</organism>
<accession>A0A0F8YHG3</accession>
<name>A0A0F8YHG3_9ZZZZ</name>
<dbReference type="AlphaFoldDB" id="A0A0F8YHG3"/>
<comment type="caution">
    <text evidence="1">The sequence shown here is derived from an EMBL/GenBank/DDBJ whole genome shotgun (WGS) entry which is preliminary data.</text>
</comment>
<dbReference type="EMBL" id="LAZR01066397">
    <property type="protein sequence ID" value="KKK53644.1"/>
    <property type="molecule type" value="Genomic_DNA"/>
</dbReference>
<gene>
    <name evidence="1" type="ORF">LCGC14_3092710</name>
</gene>
<proteinExistence type="predicted"/>
<reference evidence="1" key="1">
    <citation type="journal article" date="2015" name="Nature">
        <title>Complex archaea that bridge the gap between prokaryotes and eukaryotes.</title>
        <authorList>
            <person name="Spang A."/>
            <person name="Saw J.H."/>
            <person name="Jorgensen S.L."/>
            <person name="Zaremba-Niedzwiedzka K."/>
            <person name="Martijn J."/>
            <person name="Lind A.E."/>
            <person name="van Eijk R."/>
            <person name="Schleper C."/>
            <person name="Guy L."/>
            <person name="Ettema T.J."/>
        </authorList>
    </citation>
    <scope>NUCLEOTIDE SEQUENCE</scope>
</reference>
<protein>
    <submittedName>
        <fullName evidence="1">Uncharacterized protein</fullName>
    </submittedName>
</protein>